<dbReference type="Gene3D" id="3.40.710.10">
    <property type="entry name" value="DD-peptidase/beta-lactamase superfamily"/>
    <property type="match status" value="1"/>
</dbReference>
<evidence type="ECO:0000313" key="2">
    <source>
        <dbReference type="EMBL" id="GGA23651.1"/>
    </source>
</evidence>
<accession>A0A916R107</accession>
<feature type="domain" description="Beta-lactamase-related" evidence="1">
    <location>
        <begin position="95"/>
        <end position="372"/>
    </location>
</feature>
<gene>
    <name evidence="2" type="ORF">GCM10011498_25680</name>
</gene>
<dbReference type="Proteomes" id="UP000628017">
    <property type="component" value="Unassembled WGS sequence"/>
</dbReference>
<evidence type="ECO:0000313" key="3">
    <source>
        <dbReference type="Proteomes" id="UP000628017"/>
    </source>
</evidence>
<dbReference type="PANTHER" id="PTHR43283:SF14">
    <property type="entry name" value="BLL8153 PROTEIN"/>
    <property type="match status" value="1"/>
</dbReference>
<protein>
    <recommendedName>
        <fullName evidence="1">Beta-lactamase-related domain-containing protein</fullName>
    </recommendedName>
</protein>
<comment type="caution">
    <text evidence="2">The sequence shown here is derived from an EMBL/GenBank/DDBJ whole genome shotgun (WGS) entry which is preliminary data.</text>
</comment>
<dbReference type="InterPro" id="IPR050789">
    <property type="entry name" value="Diverse_Enzym_Activities"/>
</dbReference>
<dbReference type="EMBL" id="BMKA01000003">
    <property type="protein sequence ID" value="GGA23651.1"/>
    <property type="molecule type" value="Genomic_DNA"/>
</dbReference>
<dbReference type="InterPro" id="IPR001466">
    <property type="entry name" value="Beta-lactam-related"/>
</dbReference>
<evidence type="ECO:0000259" key="1">
    <source>
        <dbReference type="Pfam" id="PF00144"/>
    </source>
</evidence>
<sequence length="402" mass="43963">MPDYARYADTARILGRLLVKGDVNGIRRVARTGSLFAPQNIIRNFGNMQALFYHQDAKVTPQTPSPLPEAPRPIEQNFTHKGRSFDLETWQQERNITALVVLKDGAIVHQEYLKGTTAQDRRISWSMCKSVLSATFGVMVDRGMMPDLNTKIGSLVPELENSAYAQASIRNVLNMASGVAFNEDYLDYHSDINRMGRLLAVGGSMDAFAAGLTQQHYAPGTYNNYVSIDTHVIGMVMRAVSGQGTNALVSDLLLQPMGLEQKPYFLTDSMGEPFVLGGLNMTTRDYARFGQLFAQGGKLNGKQIVSTRWVKAATAQSAPPPTPETAATPQGAQGYGYQWWRPAAAAEGEFYAIGIYGQYIFVDTARQVVIAVNAGDTNFRVGNGAVTQSNIAVFRQIAASLE</sequence>
<organism evidence="2 3">
    <name type="scientific">Neptunicoccus cionae</name>
    <dbReference type="NCBI Taxonomy" id="2035344"/>
    <lineage>
        <taxon>Bacteria</taxon>
        <taxon>Pseudomonadati</taxon>
        <taxon>Pseudomonadota</taxon>
        <taxon>Alphaproteobacteria</taxon>
        <taxon>Rhodobacterales</taxon>
        <taxon>Paracoccaceae</taxon>
        <taxon>Neptunicoccus</taxon>
    </lineage>
</organism>
<dbReference type="AlphaFoldDB" id="A0A916R107"/>
<keyword evidence="3" id="KW-1185">Reference proteome</keyword>
<dbReference type="PANTHER" id="PTHR43283">
    <property type="entry name" value="BETA-LACTAMASE-RELATED"/>
    <property type="match status" value="1"/>
</dbReference>
<proteinExistence type="predicted"/>
<reference evidence="2" key="2">
    <citation type="submission" date="2020-09" db="EMBL/GenBank/DDBJ databases">
        <authorList>
            <person name="Sun Q."/>
            <person name="Zhou Y."/>
        </authorList>
    </citation>
    <scope>NUCLEOTIDE SEQUENCE</scope>
    <source>
        <strain evidence="2">CGMCC 1.15880</strain>
    </source>
</reference>
<dbReference type="RefSeq" id="WP_188675935.1">
    <property type="nucleotide sequence ID" value="NZ_BMKA01000003.1"/>
</dbReference>
<dbReference type="InterPro" id="IPR012338">
    <property type="entry name" value="Beta-lactam/transpept-like"/>
</dbReference>
<dbReference type="SUPFAM" id="SSF56601">
    <property type="entry name" value="beta-lactamase/transpeptidase-like"/>
    <property type="match status" value="1"/>
</dbReference>
<dbReference type="Pfam" id="PF00144">
    <property type="entry name" value="Beta-lactamase"/>
    <property type="match status" value="1"/>
</dbReference>
<name>A0A916R107_9RHOB</name>
<reference evidence="2" key="1">
    <citation type="journal article" date="2014" name="Int. J. Syst. Evol. Microbiol.">
        <title>Complete genome sequence of Corynebacterium casei LMG S-19264T (=DSM 44701T), isolated from a smear-ripened cheese.</title>
        <authorList>
            <consortium name="US DOE Joint Genome Institute (JGI-PGF)"/>
            <person name="Walter F."/>
            <person name="Albersmeier A."/>
            <person name="Kalinowski J."/>
            <person name="Ruckert C."/>
        </authorList>
    </citation>
    <scope>NUCLEOTIDE SEQUENCE</scope>
    <source>
        <strain evidence="2">CGMCC 1.15880</strain>
    </source>
</reference>